<feature type="region of interest" description="Disordered" evidence="7">
    <location>
        <begin position="160"/>
        <end position="195"/>
    </location>
</feature>
<dbReference type="Pfam" id="PF13813">
    <property type="entry name" value="MBOAT_2"/>
    <property type="match status" value="1"/>
</dbReference>
<reference evidence="10 11" key="1">
    <citation type="journal article" date="2018" name="Mycol. Prog.">
        <title>Coniella lustricola, a new species from submerged detritus.</title>
        <authorList>
            <person name="Raudabaugh D.B."/>
            <person name="Iturriaga T."/>
            <person name="Carver A."/>
            <person name="Mondo S."/>
            <person name="Pangilinan J."/>
            <person name="Lipzen A."/>
            <person name="He G."/>
            <person name="Amirebrahimi M."/>
            <person name="Grigoriev I.V."/>
            <person name="Miller A.N."/>
        </authorList>
    </citation>
    <scope>NUCLEOTIDE SEQUENCE [LARGE SCALE GENOMIC DNA]</scope>
    <source>
        <strain evidence="10 11">B22-T-1</strain>
    </source>
</reference>
<feature type="domain" description="Wax synthase" evidence="9">
    <location>
        <begin position="416"/>
        <end position="509"/>
    </location>
</feature>
<keyword evidence="4 8" id="KW-0812">Transmembrane</keyword>
<dbReference type="GO" id="GO:0016020">
    <property type="term" value="C:membrane"/>
    <property type="evidence" value="ECO:0007669"/>
    <property type="project" value="UniProtKB-SubCell"/>
</dbReference>
<evidence type="ECO:0000256" key="5">
    <source>
        <dbReference type="ARBA" id="ARBA00022989"/>
    </source>
</evidence>
<name>A0A2T3ABE4_9PEZI</name>
<evidence type="ECO:0000256" key="4">
    <source>
        <dbReference type="ARBA" id="ARBA00022692"/>
    </source>
</evidence>
<feature type="compositionally biased region" description="Polar residues" evidence="7">
    <location>
        <begin position="178"/>
        <end position="194"/>
    </location>
</feature>
<comment type="similarity">
    <text evidence="2">Belongs to the wax synthase family.</text>
</comment>
<keyword evidence="3" id="KW-0808">Transferase</keyword>
<evidence type="ECO:0000313" key="10">
    <source>
        <dbReference type="EMBL" id="PSR90443.1"/>
    </source>
</evidence>
<sequence>MYHGLSSSSPRGPPPIDVSSPAAAANLGAHVRDHYRAYFTSAHAAGDLRPLVVPYSLLGAFIIPVLYLAIPHTRRPWLYAARYPVMLAIVTFNMAETFGSGSSSANFAVGYAVGLMQAWGVLWSATLLVWMRPQFEGERVAKRKRLVHRRENANLLVDGTGRLEGRSSNGVTPGGSNGNVMSRQSGPKPTSTQKQDIHHDVGVDLTHAPDEDVATSLAEGYEYYWQAFPADESFATRLAWSLDLVMSFRGTGWNWCVPVIPHFAKPEKPLSNSLVDLSSIPRCTRQGYCRYTSKREWLRLRLGPMLLMYLALDALSTLMMKDPYFVLGPEDFAAMNRGKSPSDPTLLILPPVLAALPPSMLTMYRASLCLLAILLAIDLIMGIYQLVEHSVVRPILINLVYHDNTNTLELWRYSSVYGSFTYSVLDRGMAGFWGGWWHQTFRPAFSAPGFWLTHPQQRSWTGLDPHSSASKMITGFLAFAQSGFLHSLGGFTCLPPHTQPWLPPCFFLLCWVGAVVQTVTSALLLEITKPFIATNNEKQLTQEATPFPSPLPRWLRRTGNFGFVFGWLYFIQHFLCDDFARAGVWLLEPVPASPLRAVGLGKPGDSWWRWDAVYWPRWYVGRRWWESGLAF</sequence>
<gene>
    <name evidence="10" type="ORF">BD289DRAFT_505143</name>
</gene>
<dbReference type="OrthoDB" id="2796277at2759"/>
<dbReference type="EMBL" id="KZ678419">
    <property type="protein sequence ID" value="PSR90443.1"/>
    <property type="molecule type" value="Genomic_DNA"/>
</dbReference>
<dbReference type="GO" id="GO:0006629">
    <property type="term" value="P:lipid metabolic process"/>
    <property type="evidence" value="ECO:0007669"/>
    <property type="project" value="InterPro"/>
</dbReference>
<feature type="transmembrane region" description="Helical" evidence="8">
    <location>
        <begin position="77"/>
        <end position="95"/>
    </location>
</feature>
<feature type="transmembrane region" description="Helical" evidence="8">
    <location>
        <begin position="300"/>
        <end position="320"/>
    </location>
</feature>
<evidence type="ECO:0000256" key="7">
    <source>
        <dbReference type="SAM" id="MobiDB-lite"/>
    </source>
</evidence>
<evidence type="ECO:0000256" key="3">
    <source>
        <dbReference type="ARBA" id="ARBA00022679"/>
    </source>
</evidence>
<dbReference type="InterPro" id="IPR044851">
    <property type="entry name" value="Wax_synthase"/>
</dbReference>
<evidence type="ECO:0000256" key="8">
    <source>
        <dbReference type="SAM" id="Phobius"/>
    </source>
</evidence>
<keyword evidence="5 8" id="KW-1133">Transmembrane helix</keyword>
<accession>A0A2T3ABE4</accession>
<dbReference type="Proteomes" id="UP000241462">
    <property type="component" value="Unassembled WGS sequence"/>
</dbReference>
<keyword evidence="11" id="KW-1185">Reference proteome</keyword>
<dbReference type="GO" id="GO:0008374">
    <property type="term" value="F:O-acyltransferase activity"/>
    <property type="evidence" value="ECO:0007669"/>
    <property type="project" value="InterPro"/>
</dbReference>
<protein>
    <recommendedName>
        <fullName evidence="9">Wax synthase domain-containing protein</fullName>
    </recommendedName>
</protein>
<dbReference type="PANTHER" id="PTHR31595">
    <property type="entry name" value="LONG-CHAIN-ALCOHOL O-FATTY-ACYLTRANSFERASE 3-RELATED"/>
    <property type="match status" value="1"/>
</dbReference>
<evidence type="ECO:0000313" key="11">
    <source>
        <dbReference type="Proteomes" id="UP000241462"/>
    </source>
</evidence>
<feature type="transmembrane region" description="Helical" evidence="8">
    <location>
        <begin position="107"/>
        <end position="130"/>
    </location>
</feature>
<evidence type="ECO:0000259" key="9">
    <source>
        <dbReference type="Pfam" id="PF13813"/>
    </source>
</evidence>
<dbReference type="AlphaFoldDB" id="A0A2T3ABE4"/>
<evidence type="ECO:0000256" key="1">
    <source>
        <dbReference type="ARBA" id="ARBA00004141"/>
    </source>
</evidence>
<dbReference type="InParanoid" id="A0A2T3ABE4"/>
<comment type="subcellular location">
    <subcellularLocation>
        <location evidence="1">Membrane</location>
        <topology evidence="1">Multi-pass membrane protein</topology>
    </subcellularLocation>
</comment>
<evidence type="ECO:0000256" key="6">
    <source>
        <dbReference type="ARBA" id="ARBA00023136"/>
    </source>
</evidence>
<feature type="transmembrane region" description="Helical" evidence="8">
    <location>
        <begin position="363"/>
        <end position="387"/>
    </location>
</feature>
<feature type="transmembrane region" description="Helical" evidence="8">
    <location>
        <begin position="52"/>
        <end position="70"/>
    </location>
</feature>
<proteinExistence type="inferred from homology"/>
<dbReference type="InterPro" id="IPR032805">
    <property type="entry name" value="Wax_synthase_dom"/>
</dbReference>
<keyword evidence="6 8" id="KW-0472">Membrane</keyword>
<dbReference type="PANTHER" id="PTHR31595:SF67">
    <property type="entry name" value="WAX SYNTHASE DOMAIN-CONTAINING PROTEIN"/>
    <property type="match status" value="1"/>
</dbReference>
<evidence type="ECO:0000256" key="2">
    <source>
        <dbReference type="ARBA" id="ARBA00007282"/>
    </source>
</evidence>
<organism evidence="10 11">
    <name type="scientific">Coniella lustricola</name>
    <dbReference type="NCBI Taxonomy" id="2025994"/>
    <lineage>
        <taxon>Eukaryota</taxon>
        <taxon>Fungi</taxon>
        <taxon>Dikarya</taxon>
        <taxon>Ascomycota</taxon>
        <taxon>Pezizomycotina</taxon>
        <taxon>Sordariomycetes</taxon>
        <taxon>Sordariomycetidae</taxon>
        <taxon>Diaporthales</taxon>
        <taxon>Schizoparmaceae</taxon>
        <taxon>Coniella</taxon>
    </lineage>
</organism>